<protein>
    <submittedName>
        <fullName evidence="2">Uncharacterized protein</fullName>
    </submittedName>
</protein>
<comment type="caution">
    <text evidence="2">The sequence shown here is derived from an EMBL/GenBank/DDBJ whole genome shotgun (WGS) entry which is preliminary data.</text>
</comment>
<dbReference type="AlphaFoldDB" id="A0A9P7VVA1"/>
<organism evidence="2 3">
    <name type="scientific">Guyanagaster necrorhizus</name>
    <dbReference type="NCBI Taxonomy" id="856835"/>
    <lineage>
        <taxon>Eukaryota</taxon>
        <taxon>Fungi</taxon>
        <taxon>Dikarya</taxon>
        <taxon>Basidiomycota</taxon>
        <taxon>Agaricomycotina</taxon>
        <taxon>Agaricomycetes</taxon>
        <taxon>Agaricomycetidae</taxon>
        <taxon>Agaricales</taxon>
        <taxon>Marasmiineae</taxon>
        <taxon>Physalacriaceae</taxon>
        <taxon>Guyanagaster</taxon>
    </lineage>
</organism>
<name>A0A9P7VVA1_9AGAR</name>
<evidence type="ECO:0000313" key="2">
    <source>
        <dbReference type="EMBL" id="KAG7447207.1"/>
    </source>
</evidence>
<proteinExistence type="predicted"/>
<dbReference type="RefSeq" id="XP_043040707.1">
    <property type="nucleotide sequence ID" value="XM_043177083.1"/>
</dbReference>
<reference evidence="2" key="1">
    <citation type="submission" date="2020-11" db="EMBL/GenBank/DDBJ databases">
        <title>Adaptations for nitrogen fixation in a non-lichenized fungal sporocarp promotes dispersal by wood-feeding termites.</title>
        <authorList>
            <consortium name="DOE Joint Genome Institute"/>
            <person name="Koch R.A."/>
            <person name="Yoon G."/>
            <person name="Arayal U."/>
            <person name="Lail K."/>
            <person name="Amirebrahimi M."/>
            <person name="Labutti K."/>
            <person name="Lipzen A."/>
            <person name="Riley R."/>
            <person name="Barry K."/>
            <person name="Henrissat B."/>
            <person name="Grigoriev I.V."/>
            <person name="Herr J.R."/>
            <person name="Aime M.C."/>
        </authorList>
    </citation>
    <scope>NUCLEOTIDE SEQUENCE</scope>
    <source>
        <strain evidence="2">MCA 3950</strain>
    </source>
</reference>
<feature type="compositionally biased region" description="Basic and acidic residues" evidence="1">
    <location>
        <begin position="105"/>
        <end position="120"/>
    </location>
</feature>
<gene>
    <name evidence="2" type="ORF">BT62DRAFT_1004783</name>
</gene>
<evidence type="ECO:0000256" key="1">
    <source>
        <dbReference type="SAM" id="MobiDB-lite"/>
    </source>
</evidence>
<dbReference type="GeneID" id="66099370"/>
<dbReference type="EMBL" id="MU250532">
    <property type="protein sequence ID" value="KAG7447207.1"/>
    <property type="molecule type" value="Genomic_DNA"/>
</dbReference>
<feature type="compositionally biased region" description="Acidic residues" evidence="1">
    <location>
        <begin position="121"/>
        <end position="132"/>
    </location>
</feature>
<accession>A0A9P7VVA1</accession>
<feature type="region of interest" description="Disordered" evidence="1">
    <location>
        <begin position="99"/>
        <end position="132"/>
    </location>
</feature>
<dbReference type="OrthoDB" id="3230070at2759"/>
<keyword evidence="3" id="KW-1185">Reference proteome</keyword>
<evidence type="ECO:0000313" key="3">
    <source>
        <dbReference type="Proteomes" id="UP000812287"/>
    </source>
</evidence>
<sequence length="132" mass="15198">MATTVSRLSMAQETSLHKAALLARTKMVLYRVWEMSYSGIRTLTALVERRFILHECPLYEEQRGTLRNVSRTMYLPDILGTKEGITALSQFMETTGAFTRTGQLRNERLAPEPEEEGKWWEEDEGDTEDEHG</sequence>
<dbReference type="Proteomes" id="UP000812287">
    <property type="component" value="Unassembled WGS sequence"/>
</dbReference>